<evidence type="ECO:0000313" key="3">
    <source>
        <dbReference type="Proteomes" id="UP001187192"/>
    </source>
</evidence>
<protein>
    <submittedName>
        <fullName evidence="2">Uncharacterized protein</fullName>
    </submittedName>
</protein>
<organism evidence="2 3">
    <name type="scientific">Ficus carica</name>
    <name type="common">Common fig</name>
    <dbReference type="NCBI Taxonomy" id="3494"/>
    <lineage>
        <taxon>Eukaryota</taxon>
        <taxon>Viridiplantae</taxon>
        <taxon>Streptophyta</taxon>
        <taxon>Embryophyta</taxon>
        <taxon>Tracheophyta</taxon>
        <taxon>Spermatophyta</taxon>
        <taxon>Magnoliopsida</taxon>
        <taxon>eudicotyledons</taxon>
        <taxon>Gunneridae</taxon>
        <taxon>Pentapetalae</taxon>
        <taxon>rosids</taxon>
        <taxon>fabids</taxon>
        <taxon>Rosales</taxon>
        <taxon>Moraceae</taxon>
        <taxon>Ficeae</taxon>
        <taxon>Ficus</taxon>
    </lineage>
</organism>
<feature type="region of interest" description="Disordered" evidence="1">
    <location>
        <begin position="1"/>
        <end position="31"/>
    </location>
</feature>
<evidence type="ECO:0000256" key="1">
    <source>
        <dbReference type="SAM" id="MobiDB-lite"/>
    </source>
</evidence>
<accession>A0AA88DAC6</accession>
<gene>
    <name evidence="2" type="ORF">TIFTF001_021023</name>
</gene>
<name>A0AA88DAC6_FICCA</name>
<reference evidence="2" key="1">
    <citation type="submission" date="2023-07" db="EMBL/GenBank/DDBJ databases">
        <title>draft genome sequence of fig (Ficus carica).</title>
        <authorList>
            <person name="Takahashi T."/>
            <person name="Nishimura K."/>
        </authorList>
    </citation>
    <scope>NUCLEOTIDE SEQUENCE</scope>
</reference>
<evidence type="ECO:0000313" key="2">
    <source>
        <dbReference type="EMBL" id="GMN51863.1"/>
    </source>
</evidence>
<keyword evidence="3" id="KW-1185">Reference proteome</keyword>
<comment type="caution">
    <text evidence="2">The sequence shown here is derived from an EMBL/GenBank/DDBJ whole genome shotgun (WGS) entry which is preliminary data.</text>
</comment>
<dbReference type="Proteomes" id="UP001187192">
    <property type="component" value="Unassembled WGS sequence"/>
</dbReference>
<dbReference type="AlphaFoldDB" id="A0AA88DAC6"/>
<feature type="region of interest" description="Disordered" evidence="1">
    <location>
        <begin position="86"/>
        <end position="106"/>
    </location>
</feature>
<feature type="compositionally biased region" description="Basic residues" evidence="1">
    <location>
        <begin position="96"/>
        <end position="106"/>
    </location>
</feature>
<sequence length="106" mass="11647">MTGVPRGQQGKNRSTSVIGPSSIKGGGPPFRNGSDSFSEYIGCYSAKTKTSIYSLAPTVGPLAILHRKLAQQLWQQNMNTRMNFPREAQSITRKIQPLKRSLKSPI</sequence>
<proteinExistence type="predicted"/>
<dbReference type="EMBL" id="BTGU01000039">
    <property type="protein sequence ID" value="GMN51863.1"/>
    <property type="molecule type" value="Genomic_DNA"/>
</dbReference>